<accession>A0A7S3LI82</accession>
<dbReference type="PANTHER" id="PTHR13126:SF0">
    <property type="entry name" value="ATP SYNTHASE MITOCHONDRIAL F1 COMPLEX ASSEMBLY FACTOR 1"/>
    <property type="match status" value="1"/>
</dbReference>
<gene>
    <name evidence="5" type="ORF">ACOF00016_LOCUS17117</name>
</gene>
<protein>
    <recommendedName>
        <fullName evidence="6">ATP synthase mitochondrial F1 complex assembly factor 1</fullName>
    </recommendedName>
</protein>
<dbReference type="GO" id="GO:0033615">
    <property type="term" value="P:mitochondrial proton-transporting ATP synthase complex assembly"/>
    <property type="evidence" value="ECO:0007669"/>
    <property type="project" value="TreeGrafter"/>
</dbReference>
<evidence type="ECO:0000256" key="2">
    <source>
        <dbReference type="ARBA" id="ARBA00009116"/>
    </source>
</evidence>
<organism evidence="5">
    <name type="scientific">Amphora coffeiformis</name>
    <dbReference type="NCBI Taxonomy" id="265554"/>
    <lineage>
        <taxon>Eukaryota</taxon>
        <taxon>Sar</taxon>
        <taxon>Stramenopiles</taxon>
        <taxon>Ochrophyta</taxon>
        <taxon>Bacillariophyta</taxon>
        <taxon>Bacillariophyceae</taxon>
        <taxon>Bacillariophycidae</taxon>
        <taxon>Thalassiophysales</taxon>
        <taxon>Catenulaceae</taxon>
        <taxon>Amphora</taxon>
    </lineage>
</organism>
<evidence type="ECO:0000256" key="4">
    <source>
        <dbReference type="ARBA" id="ARBA00023128"/>
    </source>
</evidence>
<evidence type="ECO:0000256" key="1">
    <source>
        <dbReference type="ARBA" id="ARBA00004173"/>
    </source>
</evidence>
<dbReference type="Pfam" id="PF06644">
    <property type="entry name" value="ATP11"/>
    <property type="match status" value="1"/>
</dbReference>
<keyword evidence="4" id="KW-0496">Mitochondrion</keyword>
<dbReference type="PANTHER" id="PTHR13126">
    <property type="entry name" value="CHAPERONE ATP11"/>
    <property type="match status" value="1"/>
</dbReference>
<sequence length="213" mass="24618">MSLRILSSNVFRPALQVSRKRYLSFSFAGPKNLEEILKKDLVADKSGSEVSDMWFAYHDSKDGVLGISINGKEGKKIVDRARTCPFFVQPVFREDGFFNLVSQFQGPSHFLMAYLEDYKMDPHSATPLLTFSVFNDYADSKEVSLVRCDFLNKGIDNDEGRKVVQSLLDHYRNDEDYESIETFNHRPSEFDFDDHISKMNDRWKEDRGTVTID</sequence>
<dbReference type="GO" id="GO:0005739">
    <property type="term" value="C:mitochondrion"/>
    <property type="evidence" value="ECO:0007669"/>
    <property type="project" value="UniProtKB-SubCell"/>
</dbReference>
<comment type="similarity">
    <text evidence="2">Belongs to the ATP11 family.</text>
</comment>
<keyword evidence="3" id="KW-0809">Transit peptide</keyword>
<dbReference type="InterPro" id="IPR010591">
    <property type="entry name" value="ATP11"/>
</dbReference>
<dbReference type="AlphaFoldDB" id="A0A7S3LI82"/>
<evidence type="ECO:0000313" key="5">
    <source>
        <dbReference type="EMBL" id="CAE0420335.1"/>
    </source>
</evidence>
<dbReference type="EMBL" id="HBIM01023126">
    <property type="protein sequence ID" value="CAE0420335.1"/>
    <property type="molecule type" value="Transcribed_RNA"/>
</dbReference>
<name>A0A7S3LI82_9STRA</name>
<reference evidence="5" key="1">
    <citation type="submission" date="2021-01" db="EMBL/GenBank/DDBJ databases">
        <authorList>
            <person name="Corre E."/>
            <person name="Pelletier E."/>
            <person name="Niang G."/>
            <person name="Scheremetjew M."/>
            <person name="Finn R."/>
            <person name="Kale V."/>
            <person name="Holt S."/>
            <person name="Cochrane G."/>
            <person name="Meng A."/>
            <person name="Brown T."/>
            <person name="Cohen L."/>
        </authorList>
    </citation>
    <scope>NUCLEOTIDE SEQUENCE</scope>
    <source>
        <strain evidence="5">CCMP127</strain>
    </source>
</reference>
<evidence type="ECO:0000256" key="3">
    <source>
        <dbReference type="ARBA" id="ARBA00022946"/>
    </source>
</evidence>
<comment type="subcellular location">
    <subcellularLocation>
        <location evidence="1">Mitochondrion</location>
    </subcellularLocation>
</comment>
<proteinExistence type="inferred from homology"/>
<evidence type="ECO:0008006" key="6">
    <source>
        <dbReference type="Google" id="ProtNLM"/>
    </source>
</evidence>